<dbReference type="AlphaFoldDB" id="A0A1M6MLJ9"/>
<protein>
    <submittedName>
        <fullName evidence="1">Uncharacterized protein</fullName>
    </submittedName>
</protein>
<proteinExistence type="predicted"/>
<keyword evidence="2" id="KW-1185">Reference proteome</keyword>
<dbReference type="EMBL" id="FQYX01000044">
    <property type="protein sequence ID" value="SHJ84294.1"/>
    <property type="molecule type" value="Genomic_DNA"/>
</dbReference>
<evidence type="ECO:0000313" key="2">
    <source>
        <dbReference type="Proteomes" id="UP000184231"/>
    </source>
</evidence>
<accession>A0A1M6MLJ9</accession>
<evidence type="ECO:0000313" key="1">
    <source>
        <dbReference type="EMBL" id="SHJ84294.1"/>
    </source>
</evidence>
<organism evidence="1 2">
    <name type="scientific">Arenibacter nanhaiticus</name>
    <dbReference type="NCBI Taxonomy" id="558155"/>
    <lineage>
        <taxon>Bacteria</taxon>
        <taxon>Pseudomonadati</taxon>
        <taxon>Bacteroidota</taxon>
        <taxon>Flavobacteriia</taxon>
        <taxon>Flavobacteriales</taxon>
        <taxon>Flavobacteriaceae</taxon>
        <taxon>Arenibacter</taxon>
    </lineage>
</organism>
<gene>
    <name evidence="1" type="ORF">SAMN04487911_1444</name>
</gene>
<name>A0A1M6MLJ9_9FLAO</name>
<sequence>MRLLRRPKKGLLGVTTLQGDSVQVIGKNKSEDNSHSISYDVVKPCFTLPPS</sequence>
<reference evidence="1 2" key="1">
    <citation type="submission" date="2016-11" db="EMBL/GenBank/DDBJ databases">
        <authorList>
            <person name="Jaros S."/>
            <person name="Januszkiewicz K."/>
            <person name="Wedrychowicz H."/>
        </authorList>
    </citation>
    <scope>NUCLEOTIDE SEQUENCE [LARGE SCALE GENOMIC DNA]</scope>
    <source>
        <strain evidence="1 2">CGMCC 1.8863</strain>
    </source>
</reference>
<dbReference type="Proteomes" id="UP000184231">
    <property type="component" value="Unassembled WGS sequence"/>
</dbReference>
<dbReference type="STRING" id="558155.SAMN04487911_1444"/>